<dbReference type="InterPro" id="IPR025406">
    <property type="entry name" value="DUF4132"/>
</dbReference>
<sequence>MGTRSKQEPRAALGDERRDVCDGGLEAAMLEGRPMTLEAIRGDLAGGALVVRAADGTLAMVTASTIMTPAGVPKELEESAALTVVHPADLTDAERGALWILLVDGGALQPILQLARAVHRVAEKGSTSVTLPVRGGRSAKPFWKKGWKPIFEEEGWDRAASESEKEYPFFGLKARWEHAPTIAASWESYEHPQPSETETLSFTRDGAWISLGEVPARLYSEVVCELVPESAAEVAARKRLANTARKPKEELRATTFDRVSDRILQLRSSRNRAIDAGRAIERLGDAAIRTVELIATAKAADTASLARALGCDLAEAEKTLLAIESAISKRRK</sequence>
<proteinExistence type="predicted"/>
<dbReference type="EMBL" id="CP089983">
    <property type="protein sequence ID" value="WXB08486.1"/>
    <property type="molecule type" value="Genomic_DNA"/>
</dbReference>
<evidence type="ECO:0000313" key="3">
    <source>
        <dbReference type="Proteomes" id="UP001374803"/>
    </source>
</evidence>
<reference evidence="2" key="1">
    <citation type="submission" date="2021-12" db="EMBL/GenBank/DDBJ databases">
        <title>Discovery of the Pendulisporaceae a myxobacterial family with distinct sporulation behavior and unique specialized metabolism.</title>
        <authorList>
            <person name="Garcia R."/>
            <person name="Popoff A."/>
            <person name="Bader C.D."/>
            <person name="Loehr J."/>
            <person name="Walesch S."/>
            <person name="Walt C."/>
            <person name="Boldt J."/>
            <person name="Bunk B."/>
            <person name="Haeckl F.J.F.P.J."/>
            <person name="Gunesch A.P."/>
            <person name="Birkelbach J."/>
            <person name="Nuebel U."/>
            <person name="Pietschmann T."/>
            <person name="Bach T."/>
            <person name="Mueller R."/>
        </authorList>
    </citation>
    <scope>NUCLEOTIDE SEQUENCE</scope>
    <source>
        <strain evidence="2">MSr11367</strain>
    </source>
</reference>
<keyword evidence="3" id="KW-1185">Reference proteome</keyword>
<dbReference type="RefSeq" id="WP_394838156.1">
    <property type="nucleotide sequence ID" value="NZ_CP089929.1"/>
</dbReference>
<dbReference type="Proteomes" id="UP001374803">
    <property type="component" value="Chromosome"/>
</dbReference>
<name>A0ABZ2LH39_9BACT</name>
<evidence type="ECO:0000313" key="2">
    <source>
        <dbReference type="EMBL" id="WXB08486.1"/>
    </source>
</evidence>
<organism evidence="2 3">
    <name type="scientific">Pendulispora rubella</name>
    <dbReference type="NCBI Taxonomy" id="2741070"/>
    <lineage>
        <taxon>Bacteria</taxon>
        <taxon>Pseudomonadati</taxon>
        <taxon>Myxococcota</taxon>
        <taxon>Myxococcia</taxon>
        <taxon>Myxococcales</taxon>
        <taxon>Sorangiineae</taxon>
        <taxon>Pendulisporaceae</taxon>
        <taxon>Pendulispora</taxon>
    </lineage>
</organism>
<feature type="domain" description="DUF4132" evidence="1">
    <location>
        <begin position="24"/>
        <end position="127"/>
    </location>
</feature>
<dbReference type="Pfam" id="PF13569">
    <property type="entry name" value="DUF4132"/>
    <property type="match status" value="1"/>
</dbReference>
<evidence type="ECO:0000259" key="1">
    <source>
        <dbReference type="Pfam" id="PF13569"/>
    </source>
</evidence>
<protein>
    <submittedName>
        <fullName evidence="2">DUF4132 domain-containing protein</fullName>
    </submittedName>
</protein>
<gene>
    <name evidence="2" type="ORF">LVJ94_14720</name>
</gene>
<accession>A0ABZ2LH39</accession>